<evidence type="ECO:0000256" key="1">
    <source>
        <dbReference type="ARBA" id="ARBA00004651"/>
    </source>
</evidence>
<feature type="transmembrane region" description="Helical" evidence="10">
    <location>
        <begin position="414"/>
        <end position="435"/>
    </location>
</feature>
<keyword evidence="7 10" id="KW-0472">Membrane</keyword>
<feature type="transmembrane region" description="Helical" evidence="10">
    <location>
        <begin position="12"/>
        <end position="32"/>
    </location>
</feature>
<dbReference type="EMBL" id="DSIY01000219">
    <property type="protein sequence ID" value="HEG91648.1"/>
    <property type="molecule type" value="Genomic_DNA"/>
</dbReference>
<feature type="transmembrane region" description="Helical" evidence="10">
    <location>
        <begin position="488"/>
        <end position="508"/>
    </location>
</feature>
<evidence type="ECO:0000256" key="11">
    <source>
        <dbReference type="PIRNR" id="PIRNR002869"/>
    </source>
</evidence>
<keyword evidence="10 11" id="KW-0813">Transport</keyword>
<evidence type="ECO:0000256" key="8">
    <source>
        <dbReference type="ARBA" id="ARBA00060041"/>
    </source>
</evidence>
<evidence type="ECO:0000256" key="4">
    <source>
        <dbReference type="ARBA" id="ARBA00022960"/>
    </source>
</evidence>
<gene>
    <name evidence="10 12" type="primary">murJ</name>
    <name evidence="12" type="ORF">ENP34_09465</name>
</gene>
<organism evidence="12">
    <name type="scientific">Thermorudis peleae</name>
    <dbReference type="NCBI Taxonomy" id="1382356"/>
    <lineage>
        <taxon>Bacteria</taxon>
        <taxon>Pseudomonadati</taxon>
        <taxon>Thermomicrobiota</taxon>
        <taxon>Thermomicrobia</taxon>
        <taxon>Thermomicrobia incertae sedis</taxon>
        <taxon>Thermorudis</taxon>
    </lineage>
</organism>
<dbReference type="PIRSF" id="PIRSF002869">
    <property type="entry name" value="MviN"/>
    <property type="match status" value="1"/>
</dbReference>
<dbReference type="GO" id="GO:0071555">
    <property type="term" value="P:cell wall organization"/>
    <property type="evidence" value="ECO:0007669"/>
    <property type="project" value="UniProtKB-UniRule"/>
</dbReference>
<evidence type="ECO:0000256" key="5">
    <source>
        <dbReference type="ARBA" id="ARBA00022984"/>
    </source>
</evidence>
<feature type="transmembrane region" description="Helical" evidence="10">
    <location>
        <begin position="388"/>
        <end position="408"/>
    </location>
</feature>
<keyword evidence="4 10" id="KW-0133">Cell shape</keyword>
<name>A0A831TBW6_9BACT</name>
<comment type="similarity">
    <text evidence="9 10 11">Belongs to the MurJ/MviN family.</text>
</comment>
<accession>A0A831TBW6</accession>
<proteinExistence type="inferred from homology"/>
<dbReference type="InterPro" id="IPR051050">
    <property type="entry name" value="Lipid_II_flippase_MurJ/MviN"/>
</dbReference>
<evidence type="ECO:0000256" key="3">
    <source>
        <dbReference type="ARBA" id="ARBA00022692"/>
    </source>
</evidence>
<evidence type="ECO:0000256" key="2">
    <source>
        <dbReference type="ARBA" id="ARBA00022475"/>
    </source>
</evidence>
<keyword evidence="5 10" id="KW-0573">Peptidoglycan synthesis</keyword>
<dbReference type="GO" id="GO:0008360">
    <property type="term" value="P:regulation of cell shape"/>
    <property type="evidence" value="ECO:0007669"/>
    <property type="project" value="UniProtKB-UniRule"/>
</dbReference>
<evidence type="ECO:0000256" key="6">
    <source>
        <dbReference type="ARBA" id="ARBA00022989"/>
    </source>
</evidence>
<evidence type="ECO:0000256" key="7">
    <source>
        <dbReference type="ARBA" id="ARBA00023136"/>
    </source>
</evidence>
<feature type="transmembrane region" description="Helical" evidence="10">
    <location>
        <begin position="193"/>
        <end position="212"/>
    </location>
</feature>
<dbReference type="PANTHER" id="PTHR47019:SF1">
    <property type="entry name" value="LIPID II FLIPPASE MURJ"/>
    <property type="match status" value="1"/>
</dbReference>
<keyword evidence="10 11" id="KW-0961">Cell wall biogenesis/degradation</keyword>
<dbReference type="CDD" id="cd13123">
    <property type="entry name" value="MATE_MurJ_like"/>
    <property type="match status" value="1"/>
</dbReference>
<dbReference type="Pfam" id="PF03023">
    <property type="entry name" value="MurJ"/>
    <property type="match status" value="1"/>
</dbReference>
<reference evidence="12" key="1">
    <citation type="journal article" date="2020" name="mSystems">
        <title>Genome- and Community-Level Interaction Insights into Carbon Utilization and Element Cycling Functions of Hydrothermarchaeota in Hydrothermal Sediment.</title>
        <authorList>
            <person name="Zhou Z."/>
            <person name="Liu Y."/>
            <person name="Xu W."/>
            <person name="Pan J."/>
            <person name="Luo Z.H."/>
            <person name="Li M."/>
        </authorList>
    </citation>
    <scope>NUCLEOTIDE SEQUENCE [LARGE SCALE GENOMIC DNA]</scope>
    <source>
        <strain evidence="12">SpSt-210</strain>
    </source>
</reference>
<feature type="transmembrane region" description="Helical" evidence="10">
    <location>
        <begin position="167"/>
        <end position="187"/>
    </location>
</feature>
<dbReference type="UniPathway" id="UPA00219"/>
<dbReference type="GO" id="GO:0005886">
    <property type="term" value="C:plasma membrane"/>
    <property type="evidence" value="ECO:0007669"/>
    <property type="project" value="UniProtKB-SubCell"/>
</dbReference>
<protein>
    <recommendedName>
        <fullName evidence="10">Probable lipid II flippase MurJ</fullName>
    </recommendedName>
</protein>
<comment type="pathway">
    <text evidence="10">Cell wall biogenesis; peptidoglycan biosynthesis.</text>
</comment>
<dbReference type="InterPro" id="IPR004268">
    <property type="entry name" value="MurJ"/>
</dbReference>
<feature type="transmembrane region" description="Helical" evidence="10">
    <location>
        <begin position="447"/>
        <end position="468"/>
    </location>
</feature>
<dbReference type="GO" id="GO:0015648">
    <property type="term" value="F:lipid-linked peptidoglycan transporter activity"/>
    <property type="evidence" value="ECO:0007669"/>
    <property type="project" value="UniProtKB-UniRule"/>
</dbReference>
<evidence type="ECO:0000256" key="10">
    <source>
        <dbReference type="HAMAP-Rule" id="MF_02078"/>
    </source>
</evidence>
<dbReference type="AlphaFoldDB" id="A0A831TBW6"/>
<dbReference type="GO" id="GO:0009252">
    <property type="term" value="P:peptidoglycan biosynthetic process"/>
    <property type="evidence" value="ECO:0007669"/>
    <property type="project" value="UniProtKB-UniRule"/>
</dbReference>
<dbReference type="NCBIfam" id="TIGR01695">
    <property type="entry name" value="murJ_mviN"/>
    <property type="match status" value="1"/>
</dbReference>
<comment type="subcellular location">
    <subcellularLocation>
        <location evidence="1 10">Cell membrane</location>
        <topology evidence="1 10">Multi-pass membrane protein</topology>
    </subcellularLocation>
</comment>
<comment type="function">
    <text evidence="8 10 11">Involved in peptidoglycan biosynthesis. Transports lipid-linked peptidoglycan precursors from the inner to the outer leaflet of the cytoplasmic membrane.</text>
</comment>
<dbReference type="GO" id="GO:0034204">
    <property type="term" value="P:lipid translocation"/>
    <property type="evidence" value="ECO:0007669"/>
    <property type="project" value="TreeGrafter"/>
</dbReference>
<feature type="transmembrane region" description="Helical" evidence="10">
    <location>
        <begin position="355"/>
        <end position="376"/>
    </location>
</feature>
<feature type="transmembrane region" description="Helical" evidence="10">
    <location>
        <begin position="273"/>
        <end position="298"/>
    </location>
</feature>
<dbReference type="PANTHER" id="PTHR47019">
    <property type="entry name" value="LIPID II FLIPPASE MURJ"/>
    <property type="match status" value="1"/>
</dbReference>
<dbReference type="PRINTS" id="PR01806">
    <property type="entry name" value="VIRFACTRMVIN"/>
</dbReference>
<dbReference type="HAMAP" id="MF_02078">
    <property type="entry name" value="MurJ_MviN"/>
    <property type="match status" value="1"/>
</dbReference>
<feature type="transmembrane region" description="Helical" evidence="10">
    <location>
        <begin position="94"/>
        <end position="118"/>
    </location>
</feature>
<keyword evidence="6 10" id="KW-1133">Transmembrane helix</keyword>
<keyword evidence="3 10" id="KW-0812">Transmembrane</keyword>
<feature type="transmembrane region" description="Helical" evidence="10">
    <location>
        <begin position="319"/>
        <end position="343"/>
    </location>
</feature>
<evidence type="ECO:0000256" key="9">
    <source>
        <dbReference type="ARBA" id="ARBA00061532"/>
    </source>
</evidence>
<keyword evidence="2 10" id="KW-1003">Cell membrane</keyword>
<feature type="transmembrane region" description="Helical" evidence="10">
    <location>
        <begin position="59"/>
        <end position="82"/>
    </location>
</feature>
<comment type="caution">
    <text evidence="12">The sequence shown here is derived from an EMBL/GenBank/DDBJ whole genome shotgun (WGS) entry which is preliminary data.</text>
</comment>
<evidence type="ECO:0000313" key="12">
    <source>
        <dbReference type="EMBL" id="HEG91648.1"/>
    </source>
</evidence>
<sequence length="531" mass="55774">MTSIDGDTTRGVAGNAAIVAAAFVLSRVLGLVREMLIAARFGTGPDYDAYVAAFRIPDLLFLVVMSGAFGSAFIPVFGGLLARGDRARAWRLANTVLTLALVVLAAASLLTVLLAGWLIRALVAPGLAPPQQELATDLTRLLLLSPLLLGLGAAGKGMLEAQHAFAVAAFAPVLYNLGIILGALFLAPAYGPFGLAIGVIGGAIGHAGIQFLDLLRRGWRFVPALDLRTEGLDQVGRLMAPRILGQAAFQINMIVLTNFASRLGERHVSALNYAFQLFMLPHGVLALSLSTVIFPLMARQFAVGDLPGVRRTLQQALSPLLFLTIPATLGLLLFRTSIVQVLFQFGAFSATSTELVAAALGYFAPGLVAFAVVEAVTRAFYAMHDTLTPVLAAVVTIAANIALSWLLMPSLGHRGLALSLSLTTTLEMAILLLVLRRRLGGFGTGLLGSLARVLAAGALMAAAGWWLAGPLAIATDPATGRSVSQVLAFAYTLAAVAACYFVAAYFLSVPELQTLFRRIASKRRSTASNAD</sequence>